<reference evidence="1" key="1">
    <citation type="journal article" date="2012" name="PLoS ONE">
        <title>Gene sets for utilization of primary and secondary nutrition supplies in the distal gut of endangered iberian lynx.</title>
        <authorList>
            <person name="Alcaide M."/>
            <person name="Messina E."/>
            <person name="Richter M."/>
            <person name="Bargiela R."/>
            <person name="Peplies J."/>
            <person name="Huws S.A."/>
            <person name="Newbold C.J."/>
            <person name="Golyshin P.N."/>
            <person name="Simon M.A."/>
            <person name="Lopez G."/>
            <person name="Yakimov M.M."/>
            <person name="Ferrer M."/>
        </authorList>
    </citation>
    <scope>NUCLEOTIDE SEQUENCE</scope>
</reference>
<protein>
    <submittedName>
        <fullName evidence="1">Secreted protein</fullName>
    </submittedName>
</protein>
<organism evidence="1">
    <name type="scientific">gut metagenome</name>
    <dbReference type="NCBI Taxonomy" id="749906"/>
    <lineage>
        <taxon>unclassified sequences</taxon>
        <taxon>metagenomes</taxon>
        <taxon>organismal metagenomes</taxon>
    </lineage>
</organism>
<evidence type="ECO:0000313" key="1">
    <source>
        <dbReference type="EMBL" id="EJX07937.1"/>
    </source>
</evidence>
<comment type="caution">
    <text evidence="1">The sequence shown here is derived from an EMBL/GenBank/DDBJ whole genome shotgun (WGS) entry which is preliminary data.</text>
</comment>
<accession>J9GJP7</accession>
<name>J9GJP7_9ZZZZ</name>
<gene>
    <name evidence="1" type="ORF">EVA_03952</name>
</gene>
<dbReference type="EMBL" id="AMCI01000752">
    <property type="protein sequence ID" value="EJX07937.1"/>
    <property type="molecule type" value="Genomic_DNA"/>
</dbReference>
<sequence length="36" mass="4131">MGAKSFSTSILNSFFSNHVYAHSWKALYNLFQGTFQ</sequence>
<dbReference type="AlphaFoldDB" id="J9GJP7"/>
<proteinExistence type="predicted"/>